<evidence type="ECO:0008006" key="3">
    <source>
        <dbReference type="Google" id="ProtNLM"/>
    </source>
</evidence>
<dbReference type="PROSITE" id="PS51257">
    <property type="entry name" value="PROKAR_LIPOPROTEIN"/>
    <property type="match status" value="1"/>
</dbReference>
<comment type="caution">
    <text evidence="1">The sequence shown here is derived from an EMBL/GenBank/DDBJ whole genome shotgun (WGS) entry which is preliminary data.</text>
</comment>
<dbReference type="EMBL" id="SIHJ01000001">
    <property type="protein sequence ID" value="TWT35856.1"/>
    <property type="molecule type" value="Genomic_DNA"/>
</dbReference>
<evidence type="ECO:0000313" key="2">
    <source>
        <dbReference type="Proteomes" id="UP000316714"/>
    </source>
</evidence>
<proteinExistence type="predicted"/>
<gene>
    <name evidence="1" type="ORF">KOR34_07510</name>
</gene>
<accession>A0A5C5VB56</accession>
<evidence type="ECO:0000313" key="1">
    <source>
        <dbReference type="EMBL" id="TWT35856.1"/>
    </source>
</evidence>
<sequence>MRPAKNTGFRPALALVGPLALLLGCCSGCGSNFRMPNLFHPGPTGPQRYDAIYHDPYPLPDLGPEVVGGRPRVYQQPVPEVTRGRLFRPPQASAGVAY</sequence>
<dbReference type="Proteomes" id="UP000316714">
    <property type="component" value="Unassembled WGS sequence"/>
</dbReference>
<protein>
    <recommendedName>
        <fullName evidence="3">Lipoprotein</fullName>
    </recommendedName>
</protein>
<organism evidence="1 2">
    <name type="scientific">Posidoniimonas corsicana</name>
    <dbReference type="NCBI Taxonomy" id="1938618"/>
    <lineage>
        <taxon>Bacteria</taxon>
        <taxon>Pseudomonadati</taxon>
        <taxon>Planctomycetota</taxon>
        <taxon>Planctomycetia</taxon>
        <taxon>Pirellulales</taxon>
        <taxon>Lacipirellulaceae</taxon>
        <taxon>Posidoniimonas</taxon>
    </lineage>
</organism>
<reference evidence="1 2" key="1">
    <citation type="submission" date="2019-02" db="EMBL/GenBank/DDBJ databases">
        <title>Deep-cultivation of Planctomycetes and their phenomic and genomic characterization uncovers novel biology.</title>
        <authorList>
            <person name="Wiegand S."/>
            <person name="Jogler M."/>
            <person name="Boedeker C."/>
            <person name="Pinto D."/>
            <person name="Vollmers J."/>
            <person name="Rivas-Marin E."/>
            <person name="Kohn T."/>
            <person name="Peeters S.H."/>
            <person name="Heuer A."/>
            <person name="Rast P."/>
            <person name="Oberbeckmann S."/>
            <person name="Bunk B."/>
            <person name="Jeske O."/>
            <person name="Meyerdierks A."/>
            <person name="Storesund J.E."/>
            <person name="Kallscheuer N."/>
            <person name="Luecker S."/>
            <person name="Lage O.M."/>
            <person name="Pohl T."/>
            <person name="Merkel B.J."/>
            <person name="Hornburger P."/>
            <person name="Mueller R.-W."/>
            <person name="Bruemmer F."/>
            <person name="Labrenz M."/>
            <person name="Spormann A.M."/>
            <person name="Op Den Camp H."/>
            <person name="Overmann J."/>
            <person name="Amann R."/>
            <person name="Jetten M.S.M."/>
            <person name="Mascher T."/>
            <person name="Medema M.H."/>
            <person name="Devos D.P."/>
            <person name="Kaster A.-K."/>
            <person name="Ovreas L."/>
            <person name="Rohde M."/>
            <person name="Galperin M.Y."/>
            <person name="Jogler C."/>
        </authorList>
    </citation>
    <scope>NUCLEOTIDE SEQUENCE [LARGE SCALE GENOMIC DNA]</scope>
    <source>
        <strain evidence="1 2">KOR34</strain>
    </source>
</reference>
<name>A0A5C5VB56_9BACT</name>
<dbReference type="OrthoDB" id="280528at2"/>
<dbReference type="RefSeq" id="WP_146562318.1">
    <property type="nucleotide sequence ID" value="NZ_SIHJ01000001.1"/>
</dbReference>
<keyword evidence="2" id="KW-1185">Reference proteome</keyword>
<dbReference type="AlphaFoldDB" id="A0A5C5VB56"/>